<evidence type="ECO:0000313" key="4">
    <source>
        <dbReference type="EMBL" id="KAF2721846.1"/>
    </source>
</evidence>
<evidence type="ECO:0000259" key="3">
    <source>
        <dbReference type="Pfam" id="PF17678"/>
    </source>
</evidence>
<dbReference type="InterPro" id="IPR008928">
    <property type="entry name" value="6-hairpin_glycosidase_sf"/>
</dbReference>
<dbReference type="InterPro" id="IPR014718">
    <property type="entry name" value="GH-type_carb-bd"/>
</dbReference>
<dbReference type="GO" id="GO:0005634">
    <property type="term" value="C:nucleus"/>
    <property type="evidence" value="ECO:0007669"/>
    <property type="project" value="TreeGrafter"/>
</dbReference>
<dbReference type="Proteomes" id="UP000799441">
    <property type="component" value="Unassembled WGS sequence"/>
</dbReference>
<dbReference type="FunFam" id="3.30.2080.10:FF:000001">
    <property type="entry name" value="Alpha-1,2-mannosidase subfamily"/>
    <property type="match status" value="1"/>
</dbReference>
<dbReference type="EMBL" id="MU003787">
    <property type="protein sequence ID" value="KAF2721846.1"/>
    <property type="molecule type" value="Genomic_DNA"/>
</dbReference>
<dbReference type="Pfam" id="PF07971">
    <property type="entry name" value="Glyco_hydro_92"/>
    <property type="match status" value="1"/>
</dbReference>
<feature type="region of interest" description="Disordered" evidence="1">
    <location>
        <begin position="716"/>
        <end position="742"/>
    </location>
</feature>
<dbReference type="GO" id="GO:0005975">
    <property type="term" value="P:carbohydrate metabolic process"/>
    <property type="evidence" value="ECO:0007669"/>
    <property type="project" value="InterPro"/>
</dbReference>
<dbReference type="Gene3D" id="2.70.98.10">
    <property type="match status" value="1"/>
</dbReference>
<dbReference type="InterPro" id="IPR041371">
    <property type="entry name" value="GH92_N"/>
</dbReference>
<dbReference type="Gene3D" id="1.20.1050.60">
    <property type="entry name" value="alpha-1,2-mannosidase"/>
    <property type="match status" value="1"/>
</dbReference>
<dbReference type="Gene3D" id="1.20.1610.10">
    <property type="entry name" value="alpha-1,2-mannosidases domains"/>
    <property type="match status" value="1"/>
</dbReference>
<feature type="domain" description="Glycosyl hydrolase family 92" evidence="2">
    <location>
        <begin position="232"/>
        <end position="710"/>
    </location>
</feature>
<dbReference type="PANTHER" id="PTHR12143">
    <property type="entry name" value="PEPTIDE N-GLYCANASE PNGASE -RELATED"/>
    <property type="match status" value="1"/>
</dbReference>
<evidence type="ECO:0000256" key="1">
    <source>
        <dbReference type="SAM" id="MobiDB-lite"/>
    </source>
</evidence>
<evidence type="ECO:0000313" key="5">
    <source>
        <dbReference type="Proteomes" id="UP000799441"/>
    </source>
</evidence>
<dbReference type="GO" id="GO:0000224">
    <property type="term" value="F:peptide-N4-(N-acetyl-beta-glucosaminyl)asparagine amidase activity"/>
    <property type="evidence" value="ECO:0007669"/>
    <property type="project" value="TreeGrafter"/>
</dbReference>
<dbReference type="FunFam" id="2.70.98.10:FF:000028">
    <property type="entry name" value="Alpha-1,2-mannosidase family protein (AFU_orthologue AFUA_5G10520)"/>
    <property type="match status" value="1"/>
</dbReference>
<keyword evidence="4" id="KW-0378">Hydrolase</keyword>
<reference evidence="4" key="1">
    <citation type="journal article" date="2020" name="Stud. Mycol.">
        <title>101 Dothideomycetes genomes: a test case for predicting lifestyles and emergence of pathogens.</title>
        <authorList>
            <person name="Haridas S."/>
            <person name="Albert R."/>
            <person name="Binder M."/>
            <person name="Bloem J."/>
            <person name="Labutti K."/>
            <person name="Salamov A."/>
            <person name="Andreopoulos B."/>
            <person name="Baker S."/>
            <person name="Barry K."/>
            <person name="Bills G."/>
            <person name="Bluhm B."/>
            <person name="Cannon C."/>
            <person name="Castanera R."/>
            <person name="Culley D."/>
            <person name="Daum C."/>
            <person name="Ezra D."/>
            <person name="Gonzalez J."/>
            <person name="Henrissat B."/>
            <person name="Kuo A."/>
            <person name="Liang C."/>
            <person name="Lipzen A."/>
            <person name="Lutzoni F."/>
            <person name="Magnuson J."/>
            <person name="Mondo S."/>
            <person name="Nolan M."/>
            <person name="Ohm R."/>
            <person name="Pangilinan J."/>
            <person name="Park H.-J."/>
            <person name="Ramirez L."/>
            <person name="Alfaro M."/>
            <person name="Sun H."/>
            <person name="Tritt A."/>
            <person name="Yoshinaga Y."/>
            <person name="Zwiers L.-H."/>
            <person name="Turgeon B."/>
            <person name="Goodwin S."/>
            <person name="Spatafora J."/>
            <person name="Crous P."/>
            <person name="Grigoriev I."/>
        </authorList>
    </citation>
    <scope>NUCLEOTIDE SEQUENCE</scope>
    <source>
        <strain evidence="4">CBS 116435</strain>
    </source>
</reference>
<dbReference type="AlphaFoldDB" id="A0A9P4UQT1"/>
<gene>
    <name evidence="4" type="ORF">K431DRAFT_267803</name>
</gene>
<name>A0A9P4UQT1_9PEZI</name>
<proteinExistence type="predicted"/>
<dbReference type="InterPro" id="IPR050883">
    <property type="entry name" value="PNGase"/>
</dbReference>
<comment type="caution">
    <text evidence="4">The sequence shown here is derived from an EMBL/GenBank/DDBJ whole genome shotgun (WGS) entry which is preliminary data.</text>
</comment>
<dbReference type="GO" id="GO:0030246">
    <property type="term" value="F:carbohydrate binding"/>
    <property type="evidence" value="ECO:0007669"/>
    <property type="project" value="InterPro"/>
</dbReference>
<dbReference type="Gene3D" id="3.30.2080.10">
    <property type="entry name" value="GH92 mannosidase domain"/>
    <property type="match status" value="1"/>
</dbReference>
<dbReference type="Pfam" id="PF17678">
    <property type="entry name" value="Glyco_hydro_92N"/>
    <property type="match status" value="1"/>
</dbReference>
<sequence length="742" mass="80530">MFPGVVPAPFAMVKVGPDVENGAADAYSGYLPAGNITGFSLMHESGTGGAPKYGVVNQMPVVGAVDNPLVDLAQPRAAEDYAEVGYYKTSLGSGVVIEVAGTNHAGFYQYTLPAGENSVVVDVSHVLPSFRGLGWGQGYAGGSFELLNGSSYQGSGTYNNGWNRSPNWNVYFCGYFDQEPTASRTFTGNDTTIFSYDDSSTTNGTLRQGGVFTFNETRVTSRVGVSMVSTEQACNNVASEIPAGTQLGSLVNQSKSLWNNEALGKVTTTETNSTVLTQLYSYLYGMLIIPSNRTGENPLWTSNEPYYDDFFTFWDLFRCSTPLMHVLQPVPYEEMIRSVIDIAGHEGGWTFDSRSSDWSGVAQGGSNADNVLADAYVKGVRGAVDWSAGYQALLADAENVPPNTSPDPRAPDSNIRFGRGALSDYKQYGYITPSFTRAVSRAIEYSVNDFSVYQVANGLGRTGDVGKYLNRSRNWRNHWNAQQTSLGFSGFVAPKFANGTFQYPYDPLQCGGCYWGDPFYEDNPWTYSFNAHHDIQHLIHLSGGKRRFVERLEKFFEPGVYNGNQAYGNTIFNPGNEPSFTTPYLFSFAGRQDLSVQYSRHVAKSYYGAGVNGLPGNSDAGAMQTWILWNMIGLYPITGQTTFLIGSPWFASLRIDLGSGKSLSITSSGGNADTAYHVQSLRVNGIPWNKNWVTWDDIFAKGGSLEFELGASPVGWAARGPPPPSPASSNFSSGNYGGALSS</sequence>
<dbReference type="InterPro" id="IPR005887">
    <property type="entry name" value="GH92_a_mannosidase_put"/>
</dbReference>
<dbReference type="PANTHER" id="PTHR12143:SF38">
    <property type="entry name" value="ALPHA-1,2-MANNOSIDASE FAMILY PROTEIN (AFU_ORTHOLOGUE AFUA_5G10520)"/>
    <property type="match status" value="1"/>
</dbReference>
<accession>A0A9P4UQT1</accession>
<dbReference type="OrthoDB" id="449263at2759"/>
<dbReference type="NCBIfam" id="TIGR01180">
    <property type="entry name" value="aman2_put"/>
    <property type="match status" value="1"/>
</dbReference>
<keyword evidence="5" id="KW-1185">Reference proteome</keyword>
<dbReference type="InterPro" id="IPR012939">
    <property type="entry name" value="Glyco_hydro_92"/>
</dbReference>
<dbReference type="SUPFAM" id="SSF48208">
    <property type="entry name" value="Six-hairpin glycosidases"/>
    <property type="match status" value="1"/>
</dbReference>
<dbReference type="GO" id="GO:0006516">
    <property type="term" value="P:glycoprotein catabolic process"/>
    <property type="evidence" value="ECO:0007669"/>
    <property type="project" value="TreeGrafter"/>
</dbReference>
<dbReference type="GO" id="GO:0005829">
    <property type="term" value="C:cytosol"/>
    <property type="evidence" value="ECO:0007669"/>
    <property type="project" value="TreeGrafter"/>
</dbReference>
<evidence type="ECO:0000259" key="2">
    <source>
        <dbReference type="Pfam" id="PF07971"/>
    </source>
</evidence>
<organism evidence="4 5">
    <name type="scientific">Polychaeton citri CBS 116435</name>
    <dbReference type="NCBI Taxonomy" id="1314669"/>
    <lineage>
        <taxon>Eukaryota</taxon>
        <taxon>Fungi</taxon>
        <taxon>Dikarya</taxon>
        <taxon>Ascomycota</taxon>
        <taxon>Pezizomycotina</taxon>
        <taxon>Dothideomycetes</taxon>
        <taxon>Dothideomycetidae</taxon>
        <taxon>Capnodiales</taxon>
        <taxon>Capnodiaceae</taxon>
        <taxon>Polychaeton</taxon>
    </lineage>
</organism>
<feature type="domain" description="Glycosyl hydrolase family 92 N-terminal" evidence="3">
    <location>
        <begin position="1"/>
        <end position="226"/>
    </location>
</feature>
<protein>
    <submittedName>
        <fullName evidence="4">Glycoside hydrolase family 92 protein</fullName>
    </submittedName>
</protein>
<dbReference type="FunFam" id="1.20.1050.60:FF:000002">
    <property type="entry name" value="Glycosyl hydrolase family 92"/>
    <property type="match status" value="1"/>
</dbReference>